<keyword evidence="2" id="KW-0378">Hydrolase</keyword>
<evidence type="ECO:0000256" key="1">
    <source>
        <dbReference type="SAM" id="MobiDB-lite"/>
    </source>
</evidence>
<proteinExistence type="predicted"/>
<name>W4UNS0_9BACE</name>
<dbReference type="OrthoDB" id="9760715at2"/>
<dbReference type="Proteomes" id="UP000019131">
    <property type="component" value="Unassembled WGS sequence"/>
</dbReference>
<dbReference type="STRING" id="1445607.JCM10512_816"/>
<accession>W4UNS0</accession>
<comment type="caution">
    <text evidence="2">The sequence shown here is derived from an EMBL/GenBank/DDBJ whole genome shotgun (WGS) entry which is preliminary data.</text>
</comment>
<keyword evidence="2" id="KW-0347">Helicase</keyword>
<dbReference type="AlphaFoldDB" id="W4UNS0"/>
<feature type="region of interest" description="Disordered" evidence="1">
    <location>
        <begin position="50"/>
        <end position="72"/>
    </location>
</feature>
<protein>
    <submittedName>
        <fullName evidence="2">Snf2 family helicase</fullName>
    </submittedName>
</protein>
<organism evidence="2 3">
    <name type="scientific">Bacteroides reticulotermitis JCM 10512</name>
    <dbReference type="NCBI Taxonomy" id="1445607"/>
    <lineage>
        <taxon>Bacteria</taxon>
        <taxon>Pseudomonadati</taxon>
        <taxon>Bacteroidota</taxon>
        <taxon>Bacteroidia</taxon>
        <taxon>Bacteroidales</taxon>
        <taxon>Bacteroidaceae</taxon>
        <taxon>Bacteroides</taxon>
    </lineage>
</organism>
<keyword evidence="2" id="KW-0067">ATP-binding</keyword>
<evidence type="ECO:0000313" key="3">
    <source>
        <dbReference type="Proteomes" id="UP000019131"/>
    </source>
</evidence>
<evidence type="ECO:0000313" key="2">
    <source>
        <dbReference type="EMBL" id="GAE82596.1"/>
    </source>
</evidence>
<reference evidence="2 3" key="1">
    <citation type="journal article" date="2014" name="Genome Announc.">
        <title>Draft Genome Sequence of Bacteroides reticulotermitis Strain JCM 10512T, Isolated from the Gut of a Termite.</title>
        <authorList>
            <person name="Yuki M."/>
            <person name="Oshima K."/>
            <person name="Suda W."/>
            <person name="Sakamoto M."/>
            <person name="Iida T."/>
            <person name="Hattori M."/>
            <person name="Ohkuma M."/>
        </authorList>
    </citation>
    <scope>NUCLEOTIDE SEQUENCE [LARGE SCALE GENOMIC DNA]</scope>
    <source>
        <strain evidence="2 3">JCM 10512</strain>
    </source>
</reference>
<dbReference type="EMBL" id="BAIV01000004">
    <property type="protein sequence ID" value="GAE82596.1"/>
    <property type="molecule type" value="Genomic_DNA"/>
</dbReference>
<dbReference type="GO" id="GO:0004386">
    <property type="term" value="F:helicase activity"/>
    <property type="evidence" value="ECO:0007669"/>
    <property type="project" value="UniProtKB-KW"/>
</dbReference>
<keyword evidence="3" id="KW-1185">Reference proteome</keyword>
<keyword evidence="2" id="KW-0547">Nucleotide-binding</keyword>
<sequence>MREKPSTEEVIIVFTEHPVLGPLLTPYLAERDENGTYHLMEQAFHASPERFAKMSERNDRPLRSPLIMRRNI</sequence>
<feature type="compositionally biased region" description="Basic and acidic residues" evidence="1">
    <location>
        <begin position="50"/>
        <end position="62"/>
    </location>
</feature>
<gene>
    <name evidence="2" type="ORF">JCM10512_816</name>
</gene>